<keyword evidence="1" id="KW-0812">Transmembrane</keyword>
<keyword evidence="1" id="KW-1133">Transmembrane helix</keyword>
<keyword evidence="3" id="KW-1185">Reference proteome</keyword>
<proteinExistence type="predicted"/>
<reference evidence="2 3" key="1">
    <citation type="submission" date="2016-11" db="EMBL/GenBank/DDBJ databases">
        <authorList>
            <person name="Jaros S."/>
            <person name="Januszkiewicz K."/>
            <person name="Wedrychowicz H."/>
        </authorList>
    </citation>
    <scope>NUCLEOTIDE SEQUENCE [LARGE SCALE GENOMIC DNA]</scope>
    <source>
        <strain evidence="2 3">DSM 100565</strain>
    </source>
</reference>
<feature type="transmembrane region" description="Helical" evidence="1">
    <location>
        <begin position="66"/>
        <end position="88"/>
    </location>
</feature>
<evidence type="ECO:0000256" key="1">
    <source>
        <dbReference type="SAM" id="Phobius"/>
    </source>
</evidence>
<sequence>MEDFFSVLGWVALVLLVLVGLVAGAIAGAIAGRNRALYLVLGVVGAIATPFILAALGVTALAAGGLILILFVAAIGAAIVLVLGRMLFARRRD</sequence>
<keyword evidence="1" id="KW-0472">Membrane</keyword>
<accession>A0A1M6HRD0</accession>
<evidence type="ECO:0000313" key="2">
    <source>
        <dbReference type="EMBL" id="SHJ24727.1"/>
    </source>
</evidence>
<organism evidence="2 3">
    <name type="scientific">Wenxinia saemankumensis</name>
    <dbReference type="NCBI Taxonomy" id="1447782"/>
    <lineage>
        <taxon>Bacteria</taxon>
        <taxon>Pseudomonadati</taxon>
        <taxon>Pseudomonadota</taxon>
        <taxon>Alphaproteobacteria</taxon>
        <taxon>Rhodobacterales</taxon>
        <taxon>Roseobacteraceae</taxon>
        <taxon>Wenxinia</taxon>
    </lineage>
</organism>
<feature type="transmembrane region" description="Helical" evidence="1">
    <location>
        <begin position="37"/>
        <end position="60"/>
    </location>
</feature>
<dbReference type="EMBL" id="FQYO01000007">
    <property type="protein sequence ID" value="SHJ24727.1"/>
    <property type="molecule type" value="Genomic_DNA"/>
</dbReference>
<dbReference type="Proteomes" id="UP000184292">
    <property type="component" value="Unassembled WGS sequence"/>
</dbReference>
<name>A0A1M6HRD0_9RHOB</name>
<evidence type="ECO:0000313" key="3">
    <source>
        <dbReference type="Proteomes" id="UP000184292"/>
    </source>
</evidence>
<feature type="transmembrane region" description="Helical" evidence="1">
    <location>
        <begin position="6"/>
        <end position="30"/>
    </location>
</feature>
<dbReference type="RefSeq" id="WP_073333914.1">
    <property type="nucleotide sequence ID" value="NZ_FQYO01000007.1"/>
</dbReference>
<dbReference type="AlphaFoldDB" id="A0A1M6HRD0"/>
<gene>
    <name evidence="2" type="ORF">SAMN05444417_3310</name>
</gene>
<evidence type="ECO:0008006" key="4">
    <source>
        <dbReference type="Google" id="ProtNLM"/>
    </source>
</evidence>
<protein>
    <recommendedName>
        <fullName evidence="4">Transglycosylase associated protein</fullName>
    </recommendedName>
</protein>
<dbReference type="STRING" id="1447782.SAMN05444417_3310"/>